<name>A0AAN9YQY0_9PEZI</name>
<proteinExistence type="predicted"/>
<evidence type="ECO:0000313" key="2">
    <source>
        <dbReference type="EMBL" id="KAK7750814.1"/>
    </source>
</evidence>
<organism evidence="2 3">
    <name type="scientific">Diatrype stigma</name>
    <dbReference type="NCBI Taxonomy" id="117547"/>
    <lineage>
        <taxon>Eukaryota</taxon>
        <taxon>Fungi</taxon>
        <taxon>Dikarya</taxon>
        <taxon>Ascomycota</taxon>
        <taxon>Pezizomycotina</taxon>
        <taxon>Sordariomycetes</taxon>
        <taxon>Xylariomycetidae</taxon>
        <taxon>Xylariales</taxon>
        <taxon>Diatrypaceae</taxon>
        <taxon>Diatrype</taxon>
    </lineage>
</organism>
<accession>A0AAN9YQY0</accession>
<feature type="compositionally biased region" description="Polar residues" evidence="1">
    <location>
        <begin position="77"/>
        <end position="93"/>
    </location>
</feature>
<sequence>MHQGRVPPPPLPLRLRPPLRKKKSFSRVSRVSTWLFPGGGGGEHRRDISLDSITNLPRPVTGTDGFYQVAQPPLNPQSPSRRSSFDTVSSVSDWSAAAEKEEDEEQTIPTSWSPSSHESMRNAFADTPPINAAFGRRETFARPQHQLGRSVGVAF</sequence>
<feature type="region of interest" description="Disordered" evidence="1">
    <location>
        <begin position="1"/>
        <end position="130"/>
    </location>
</feature>
<reference evidence="2 3" key="1">
    <citation type="submission" date="2024-02" db="EMBL/GenBank/DDBJ databases">
        <title>De novo assembly and annotation of 12 fungi associated with fruit tree decline syndrome in Ontario, Canada.</title>
        <authorList>
            <person name="Sulman M."/>
            <person name="Ellouze W."/>
            <person name="Ilyukhin E."/>
        </authorList>
    </citation>
    <scope>NUCLEOTIDE SEQUENCE [LARGE SCALE GENOMIC DNA]</scope>
    <source>
        <strain evidence="2 3">M11/M66-122</strain>
    </source>
</reference>
<protein>
    <submittedName>
        <fullName evidence="2">Uncharacterized protein</fullName>
    </submittedName>
</protein>
<dbReference type="Proteomes" id="UP001320420">
    <property type="component" value="Unassembled WGS sequence"/>
</dbReference>
<comment type="caution">
    <text evidence="2">The sequence shown here is derived from an EMBL/GenBank/DDBJ whole genome shotgun (WGS) entry which is preliminary data.</text>
</comment>
<gene>
    <name evidence="2" type="ORF">SLS62_007213</name>
</gene>
<dbReference type="AlphaFoldDB" id="A0AAN9YQY0"/>
<feature type="compositionally biased region" description="Pro residues" evidence="1">
    <location>
        <begin position="1"/>
        <end position="12"/>
    </location>
</feature>
<dbReference type="EMBL" id="JAKJXP020000058">
    <property type="protein sequence ID" value="KAK7750814.1"/>
    <property type="molecule type" value="Genomic_DNA"/>
</dbReference>
<evidence type="ECO:0000313" key="3">
    <source>
        <dbReference type="Proteomes" id="UP001320420"/>
    </source>
</evidence>
<feature type="compositionally biased region" description="Polar residues" evidence="1">
    <location>
        <begin position="107"/>
        <end position="117"/>
    </location>
</feature>
<evidence type="ECO:0000256" key="1">
    <source>
        <dbReference type="SAM" id="MobiDB-lite"/>
    </source>
</evidence>
<keyword evidence="3" id="KW-1185">Reference proteome</keyword>